<name>A0A8J6MVL5_9DELT</name>
<dbReference type="AlphaFoldDB" id="A0A8J6MVL5"/>
<proteinExistence type="predicted"/>
<organism evidence="1 2">
    <name type="scientific">Candidatus Desulfacyla euxinica</name>
    <dbReference type="NCBI Taxonomy" id="2841693"/>
    <lineage>
        <taxon>Bacteria</taxon>
        <taxon>Deltaproteobacteria</taxon>
        <taxon>Candidatus Desulfacyla</taxon>
    </lineage>
</organism>
<evidence type="ECO:0000313" key="2">
    <source>
        <dbReference type="Proteomes" id="UP000650524"/>
    </source>
</evidence>
<sequence length="134" mass="15126">MADLFETWTHDSGNIKPAFVKLQDRLSTKENVTLSFKSRPGVSYSLRANVGKTGDIEERLFVIVDIVDDDPESRWLSVCFYEDIITDPNGEGNLLPEGLLGEDGYCFDLCEYDDTAISYLEQRIDEAYANTLSL</sequence>
<dbReference type="EMBL" id="JACNJD010000110">
    <property type="protein sequence ID" value="MBC8176203.1"/>
    <property type="molecule type" value="Genomic_DNA"/>
</dbReference>
<protein>
    <submittedName>
        <fullName evidence="1">Uncharacterized protein</fullName>
    </submittedName>
</protein>
<dbReference type="Proteomes" id="UP000650524">
    <property type="component" value="Unassembled WGS sequence"/>
</dbReference>
<gene>
    <name evidence="1" type="ORF">H8E19_02270</name>
</gene>
<accession>A0A8J6MVL5</accession>
<evidence type="ECO:0000313" key="1">
    <source>
        <dbReference type="EMBL" id="MBC8176203.1"/>
    </source>
</evidence>
<comment type="caution">
    <text evidence="1">The sequence shown here is derived from an EMBL/GenBank/DDBJ whole genome shotgun (WGS) entry which is preliminary data.</text>
</comment>
<reference evidence="1 2" key="1">
    <citation type="submission" date="2020-08" db="EMBL/GenBank/DDBJ databases">
        <title>Bridging the membrane lipid divide: bacteria of the FCB group superphylum have the potential to synthesize archaeal ether lipids.</title>
        <authorList>
            <person name="Villanueva L."/>
            <person name="Von Meijenfeldt F.A.B."/>
            <person name="Westbye A.B."/>
            <person name="Yadav S."/>
            <person name="Hopmans E.C."/>
            <person name="Dutilh B.E."/>
            <person name="Sinninghe Damste J.S."/>
        </authorList>
    </citation>
    <scope>NUCLEOTIDE SEQUENCE [LARGE SCALE GENOMIC DNA]</scope>
    <source>
        <strain evidence="1">NIOZ-UU27</strain>
    </source>
</reference>